<organism evidence="2">
    <name type="scientific">freshwater metagenome</name>
    <dbReference type="NCBI Taxonomy" id="449393"/>
    <lineage>
        <taxon>unclassified sequences</taxon>
        <taxon>metagenomes</taxon>
        <taxon>ecological metagenomes</taxon>
    </lineage>
</organism>
<evidence type="ECO:0000313" key="3">
    <source>
        <dbReference type="EMBL" id="CAB4698718.1"/>
    </source>
</evidence>
<evidence type="ECO:0000256" key="1">
    <source>
        <dbReference type="SAM" id="Phobius"/>
    </source>
</evidence>
<sequence>MMRRPTTFQGLMVQAASGSYLLWAAGAAIPLIRIDFGISRTLASMHSISTGIGAVMGAHYAIRLSQKLTREILVRVMVFTMVIGILGLINGPSIWITVPSCGIAAFSQTIINAISLSEISHDDKPSLRRIFIQTGIQAGVGASAIFFISASLHANLGWRLPILIGILTLSPMALFMIWRVKFLEAPKMQTQKLELGTTRSTHYRIFTLGVLMSFVEMGVGFWSIDLLISRGAGVALGAFGSALLSIAICGFRLALAFTHLAVGQIMRMAVTLMFLGVGIICITNSSTVTMVGLVIAGAGSAALFSGGIFQISEGFQDAQIRISRYMMGTALSYGLTPFVLAIVFDNAGFIAGYLLLLPVLTTAFLMWRKMGAPQKHN</sequence>
<evidence type="ECO:0000313" key="8">
    <source>
        <dbReference type="EMBL" id="CAB4951822.1"/>
    </source>
</evidence>
<dbReference type="EMBL" id="CAFBLD010000009">
    <property type="protein sequence ID" value="CAB4874721.1"/>
    <property type="molecule type" value="Genomic_DNA"/>
</dbReference>
<dbReference type="InterPro" id="IPR036259">
    <property type="entry name" value="MFS_trans_sf"/>
</dbReference>
<feature type="transmembrane region" description="Helical" evidence="1">
    <location>
        <begin position="324"/>
        <end position="344"/>
    </location>
</feature>
<evidence type="ECO:0000313" key="9">
    <source>
        <dbReference type="EMBL" id="CAB4974100.1"/>
    </source>
</evidence>
<accession>A0A6J5ZK32</accession>
<keyword evidence="1" id="KW-0812">Transmembrane</keyword>
<protein>
    <submittedName>
        <fullName evidence="2">Unannotated protein</fullName>
    </submittedName>
</protein>
<feature type="transmembrane region" description="Helical" evidence="1">
    <location>
        <begin position="291"/>
        <end position="312"/>
    </location>
</feature>
<keyword evidence="1" id="KW-1133">Transmembrane helix</keyword>
<dbReference type="EMBL" id="CAEZZW010000008">
    <property type="protein sequence ID" value="CAB4786552.1"/>
    <property type="molecule type" value="Genomic_DNA"/>
</dbReference>
<feature type="transmembrane region" description="Helical" evidence="1">
    <location>
        <begin position="265"/>
        <end position="285"/>
    </location>
</feature>
<gene>
    <name evidence="3" type="ORF">UFOPK2510_01177</name>
    <name evidence="4" type="ORF">UFOPK2718_01229</name>
    <name evidence="5" type="ORF">UFOPK2936_01329</name>
    <name evidence="6" type="ORF">UFOPK3174_00522</name>
    <name evidence="7" type="ORF">UFOPK3328_01282</name>
    <name evidence="8" type="ORF">UFOPK3779_01268</name>
    <name evidence="9" type="ORF">UFOPK3913_00679</name>
    <name evidence="2" type="ORF">UFOPK4107_01196</name>
    <name evidence="10" type="ORF">UFOPK4403_00943</name>
</gene>
<feature type="transmembrane region" description="Helical" evidence="1">
    <location>
        <begin position="234"/>
        <end position="253"/>
    </location>
</feature>
<name>A0A6J5ZK32_9ZZZZ</name>
<proteinExistence type="predicted"/>
<reference evidence="2" key="1">
    <citation type="submission" date="2020-05" db="EMBL/GenBank/DDBJ databases">
        <authorList>
            <person name="Chiriac C."/>
            <person name="Salcher M."/>
            <person name="Ghai R."/>
            <person name="Kavagutti S V."/>
        </authorList>
    </citation>
    <scope>NUCLEOTIDE SEQUENCE</scope>
</reference>
<dbReference type="SUPFAM" id="SSF103473">
    <property type="entry name" value="MFS general substrate transporter"/>
    <property type="match status" value="1"/>
</dbReference>
<dbReference type="EMBL" id="CAFABH010000006">
    <property type="protein sequence ID" value="CAB4825488.1"/>
    <property type="molecule type" value="Genomic_DNA"/>
</dbReference>
<feature type="transmembrane region" description="Helical" evidence="1">
    <location>
        <begin position="201"/>
        <end position="222"/>
    </location>
</feature>
<dbReference type="EMBL" id="CAFBQX010000005">
    <property type="protein sequence ID" value="CAB5073510.1"/>
    <property type="molecule type" value="Genomic_DNA"/>
</dbReference>
<keyword evidence="1" id="KW-0472">Membrane</keyword>
<evidence type="ECO:0000313" key="10">
    <source>
        <dbReference type="EMBL" id="CAB5073510.1"/>
    </source>
</evidence>
<feature type="transmembrane region" description="Helical" evidence="1">
    <location>
        <begin position="95"/>
        <end position="114"/>
    </location>
</feature>
<feature type="transmembrane region" description="Helical" evidence="1">
    <location>
        <begin position="72"/>
        <end position="89"/>
    </location>
</feature>
<evidence type="ECO:0000313" key="4">
    <source>
        <dbReference type="EMBL" id="CAB4730824.1"/>
    </source>
</evidence>
<evidence type="ECO:0000313" key="6">
    <source>
        <dbReference type="EMBL" id="CAB4825488.1"/>
    </source>
</evidence>
<evidence type="ECO:0000313" key="7">
    <source>
        <dbReference type="EMBL" id="CAB4874721.1"/>
    </source>
</evidence>
<evidence type="ECO:0000313" key="5">
    <source>
        <dbReference type="EMBL" id="CAB4786552.1"/>
    </source>
</evidence>
<feature type="transmembrane region" description="Helical" evidence="1">
    <location>
        <begin position="160"/>
        <end position="180"/>
    </location>
</feature>
<feature type="transmembrane region" description="Helical" evidence="1">
    <location>
        <begin position="135"/>
        <end position="154"/>
    </location>
</feature>
<dbReference type="AlphaFoldDB" id="A0A6J5ZK32"/>
<dbReference type="EMBL" id="CAEZXO010000007">
    <property type="protein sequence ID" value="CAB4698718.1"/>
    <property type="molecule type" value="Genomic_DNA"/>
</dbReference>
<dbReference type="EMBL" id="CAFBNH010000008">
    <property type="protein sequence ID" value="CAB4951822.1"/>
    <property type="molecule type" value="Genomic_DNA"/>
</dbReference>
<feature type="transmembrane region" description="Helical" evidence="1">
    <location>
        <begin position="350"/>
        <end position="367"/>
    </location>
</feature>
<dbReference type="EMBL" id="CAFBOC010000006">
    <property type="protein sequence ID" value="CAB4974100.1"/>
    <property type="molecule type" value="Genomic_DNA"/>
</dbReference>
<dbReference type="EMBL" id="CAEZYM010000012">
    <property type="protein sequence ID" value="CAB4730824.1"/>
    <property type="molecule type" value="Genomic_DNA"/>
</dbReference>
<evidence type="ECO:0000313" key="2">
    <source>
        <dbReference type="EMBL" id="CAB4342974.1"/>
    </source>
</evidence>
<dbReference type="Gene3D" id="1.20.1250.20">
    <property type="entry name" value="MFS general substrate transporter like domains"/>
    <property type="match status" value="1"/>
</dbReference>
<dbReference type="EMBL" id="CAESAE010000007">
    <property type="protein sequence ID" value="CAB4342974.1"/>
    <property type="molecule type" value="Genomic_DNA"/>
</dbReference>